<protein>
    <recommendedName>
        <fullName evidence="6">Importin subunit alpha</fullName>
    </recommendedName>
</protein>
<proteinExistence type="inferred from homology"/>
<dbReference type="eggNOG" id="KOG0166">
    <property type="taxonomic scope" value="Eukaryota"/>
</dbReference>
<keyword evidence="3" id="KW-0653">Protein transport</keyword>
<dbReference type="HOGENOM" id="CLU_697058_0_0_1"/>
<dbReference type="Gene3D" id="1.25.10.10">
    <property type="entry name" value="Leucine-rich Repeat Variant"/>
    <property type="match status" value="1"/>
</dbReference>
<dbReference type="PANTHER" id="PTHR23316">
    <property type="entry name" value="IMPORTIN ALPHA"/>
    <property type="match status" value="1"/>
</dbReference>
<evidence type="ECO:0000256" key="2">
    <source>
        <dbReference type="ARBA" id="ARBA00022448"/>
    </source>
</evidence>
<dbReference type="AlphaFoldDB" id="B3RWA3"/>
<accession>B3RWA3</accession>
<keyword evidence="2" id="KW-0813">Transport</keyword>
<comment type="similarity">
    <text evidence="1">Belongs to the importin alpha family.</text>
</comment>
<sequence>MEDEEEKISTLGVTADPAAVYDVVQHAGQLLTARSSPPVEAAIRVGLVDKTIECLRESDSSKTQHEAAWILSIIASSDSRGPKVIVNADGIPVLVNNLSTEYPNVCEKVALALAFIAGDCIDYRNKIIDCAVMTKFDAAADVNKPAYQLESVAKLINKVLSYPSSQLPLEIAKKLTVYIVELLDQEILTVQSSLAGAAYYLTRNDNPSYLQVAVTSGLLEKVVKLLSRNDLNVQKAAIRVCQNVSSSDYSRFTQALIDCNAQDHFELLLKTKDVYIILDTIKVISNIATGSINIKQPDMHIVKEICWVIDNFITGAAEDQLQQLCEIGIVDLLYSSLLIKNHMIIRHSLAALLNLIEGTLDDDMKLSICTDFDDIGELSGLGFKVESIKREFYLLQ</sequence>
<dbReference type="InterPro" id="IPR016024">
    <property type="entry name" value="ARM-type_fold"/>
</dbReference>
<dbReference type="RefSeq" id="XP_002112547.1">
    <property type="nucleotide sequence ID" value="XM_002112511.1"/>
</dbReference>
<gene>
    <name evidence="4" type="ORF">TRIADDRAFT_56678</name>
</gene>
<dbReference type="InterPro" id="IPR011989">
    <property type="entry name" value="ARM-like"/>
</dbReference>
<dbReference type="InterPro" id="IPR000225">
    <property type="entry name" value="Armadillo"/>
</dbReference>
<dbReference type="GeneID" id="6754204"/>
<evidence type="ECO:0000256" key="3">
    <source>
        <dbReference type="ARBA" id="ARBA00022927"/>
    </source>
</evidence>
<dbReference type="Proteomes" id="UP000009022">
    <property type="component" value="Unassembled WGS sequence"/>
</dbReference>
<evidence type="ECO:0008006" key="6">
    <source>
        <dbReference type="Google" id="ProtNLM"/>
    </source>
</evidence>
<dbReference type="SUPFAM" id="SSF48371">
    <property type="entry name" value="ARM repeat"/>
    <property type="match status" value="1"/>
</dbReference>
<dbReference type="Pfam" id="PF00514">
    <property type="entry name" value="Arm"/>
    <property type="match status" value="1"/>
</dbReference>
<dbReference type="SMART" id="SM00185">
    <property type="entry name" value="ARM"/>
    <property type="match status" value="5"/>
</dbReference>
<evidence type="ECO:0000256" key="1">
    <source>
        <dbReference type="ARBA" id="ARBA00010394"/>
    </source>
</evidence>
<reference evidence="4 5" key="1">
    <citation type="journal article" date="2008" name="Nature">
        <title>The Trichoplax genome and the nature of placozoans.</title>
        <authorList>
            <person name="Srivastava M."/>
            <person name="Begovic E."/>
            <person name="Chapman J."/>
            <person name="Putnam N.H."/>
            <person name="Hellsten U."/>
            <person name="Kawashima T."/>
            <person name="Kuo A."/>
            <person name="Mitros T."/>
            <person name="Salamov A."/>
            <person name="Carpenter M.L."/>
            <person name="Signorovitch A.Y."/>
            <person name="Moreno M.A."/>
            <person name="Kamm K."/>
            <person name="Grimwood J."/>
            <person name="Schmutz J."/>
            <person name="Shapiro H."/>
            <person name="Grigoriev I.V."/>
            <person name="Buss L.W."/>
            <person name="Schierwater B."/>
            <person name="Dellaporta S.L."/>
            <person name="Rokhsar D.S."/>
        </authorList>
    </citation>
    <scope>NUCLEOTIDE SEQUENCE [LARGE SCALE GENOMIC DNA]</scope>
    <source>
        <strain evidence="4 5">Grell-BS-1999</strain>
    </source>
</reference>
<dbReference type="STRING" id="10228.B3RWA3"/>
<dbReference type="CTD" id="6754204"/>
<dbReference type="InParanoid" id="B3RWA3"/>
<dbReference type="GO" id="GO:0061608">
    <property type="term" value="F:nuclear import signal receptor activity"/>
    <property type="evidence" value="ECO:0000318"/>
    <property type="project" value="GO_Central"/>
</dbReference>
<evidence type="ECO:0000313" key="4">
    <source>
        <dbReference type="EMBL" id="EDV24657.1"/>
    </source>
</evidence>
<evidence type="ECO:0000313" key="5">
    <source>
        <dbReference type="Proteomes" id="UP000009022"/>
    </source>
</evidence>
<dbReference type="GO" id="GO:0008139">
    <property type="term" value="F:nuclear localization sequence binding"/>
    <property type="evidence" value="ECO:0000318"/>
    <property type="project" value="GO_Central"/>
</dbReference>
<organism evidence="4 5">
    <name type="scientific">Trichoplax adhaerens</name>
    <name type="common">Trichoplax reptans</name>
    <dbReference type="NCBI Taxonomy" id="10228"/>
    <lineage>
        <taxon>Eukaryota</taxon>
        <taxon>Metazoa</taxon>
        <taxon>Placozoa</taxon>
        <taxon>Uniplacotomia</taxon>
        <taxon>Trichoplacea</taxon>
        <taxon>Trichoplacidae</taxon>
        <taxon>Trichoplax</taxon>
    </lineage>
</organism>
<keyword evidence="5" id="KW-1185">Reference proteome</keyword>
<name>B3RWA3_TRIAD</name>
<dbReference type="PhylomeDB" id="B3RWA3"/>
<dbReference type="EMBL" id="DS985245">
    <property type="protein sequence ID" value="EDV24657.1"/>
    <property type="molecule type" value="Genomic_DNA"/>
</dbReference>
<dbReference type="KEGG" id="tad:TRIADDRAFT_56678"/>
<dbReference type="GO" id="GO:0005634">
    <property type="term" value="C:nucleus"/>
    <property type="evidence" value="ECO:0000318"/>
    <property type="project" value="GO_Central"/>
</dbReference>
<dbReference type="GO" id="GO:0006607">
    <property type="term" value="P:NLS-bearing protein import into nucleus"/>
    <property type="evidence" value="ECO:0000318"/>
    <property type="project" value="GO_Central"/>
</dbReference>